<reference evidence="1 2" key="1">
    <citation type="submission" date="2019-03" db="EMBL/GenBank/DDBJ databases">
        <title>Deep-cultivation of Planctomycetes and their phenomic and genomic characterization uncovers novel biology.</title>
        <authorList>
            <person name="Wiegand S."/>
            <person name="Jogler M."/>
            <person name="Boedeker C."/>
            <person name="Pinto D."/>
            <person name="Vollmers J."/>
            <person name="Rivas-Marin E."/>
            <person name="Kohn T."/>
            <person name="Peeters S.H."/>
            <person name="Heuer A."/>
            <person name="Rast P."/>
            <person name="Oberbeckmann S."/>
            <person name="Bunk B."/>
            <person name="Jeske O."/>
            <person name="Meyerdierks A."/>
            <person name="Storesund J.E."/>
            <person name="Kallscheuer N."/>
            <person name="Luecker S."/>
            <person name="Lage O.M."/>
            <person name="Pohl T."/>
            <person name="Merkel B.J."/>
            <person name="Hornburger P."/>
            <person name="Mueller R.-W."/>
            <person name="Bruemmer F."/>
            <person name="Labrenz M."/>
            <person name="Spormann A.M."/>
            <person name="Op den Camp H."/>
            <person name="Overmann J."/>
            <person name="Amann R."/>
            <person name="Jetten M.S.M."/>
            <person name="Mascher T."/>
            <person name="Medema M.H."/>
            <person name="Devos D.P."/>
            <person name="Kaster A.-K."/>
            <person name="Ovreas L."/>
            <person name="Rohde M."/>
            <person name="Galperin M.Y."/>
            <person name="Jogler C."/>
        </authorList>
    </citation>
    <scope>NUCLEOTIDE SEQUENCE [LARGE SCALE GENOMIC DNA]</scope>
    <source>
        <strain evidence="1 2">Enr13</strain>
    </source>
</reference>
<name>A0A518HW10_9BACT</name>
<dbReference type="Proteomes" id="UP000319004">
    <property type="component" value="Chromosome"/>
</dbReference>
<keyword evidence="2" id="KW-1185">Reference proteome</keyword>
<gene>
    <name evidence="1" type="ORF">Enr13x_49080</name>
</gene>
<accession>A0A518HW10</accession>
<evidence type="ECO:0000313" key="1">
    <source>
        <dbReference type="EMBL" id="QDV45035.1"/>
    </source>
</evidence>
<proteinExistence type="predicted"/>
<evidence type="ECO:0000313" key="2">
    <source>
        <dbReference type="Proteomes" id="UP000319004"/>
    </source>
</evidence>
<organism evidence="1 2">
    <name type="scientific">Stieleria neptunia</name>
    <dbReference type="NCBI Taxonomy" id="2527979"/>
    <lineage>
        <taxon>Bacteria</taxon>
        <taxon>Pseudomonadati</taxon>
        <taxon>Planctomycetota</taxon>
        <taxon>Planctomycetia</taxon>
        <taxon>Pirellulales</taxon>
        <taxon>Pirellulaceae</taxon>
        <taxon>Stieleria</taxon>
    </lineage>
</organism>
<dbReference type="AlphaFoldDB" id="A0A518HW10"/>
<dbReference type="EMBL" id="CP037423">
    <property type="protein sequence ID" value="QDV45035.1"/>
    <property type="molecule type" value="Genomic_DNA"/>
</dbReference>
<protein>
    <submittedName>
        <fullName evidence="1">Uncharacterized protein</fullName>
    </submittedName>
</protein>
<sequence length="50" mass="5446">MRSTLRAIWFLVPDPFSARHSCKVTLLAGTSIESVAELIVAEVVNGLSFL</sequence>
<dbReference type="KEGG" id="snep:Enr13x_49080"/>